<reference evidence="1" key="2">
    <citation type="journal article" date="2021" name="PeerJ">
        <title>Extensive microbial diversity within the chicken gut microbiome revealed by metagenomics and culture.</title>
        <authorList>
            <person name="Gilroy R."/>
            <person name="Ravi A."/>
            <person name="Getino M."/>
            <person name="Pursley I."/>
            <person name="Horton D.L."/>
            <person name="Alikhan N.F."/>
            <person name="Baker D."/>
            <person name="Gharbi K."/>
            <person name="Hall N."/>
            <person name="Watson M."/>
            <person name="Adriaenssens E.M."/>
            <person name="Foster-Nyarko E."/>
            <person name="Jarju S."/>
            <person name="Secka A."/>
            <person name="Antonio M."/>
            <person name="Oren A."/>
            <person name="Chaudhuri R.R."/>
            <person name="La Ragione R."/>
            <person name="Hildebrand F."/>
            <person name="Pallen M.J."/>
        </authorList>
    </citation>
    <scope>NUCLEOTIDE SEQUENCE</scope>
    <source>
        <strain evidence="1">ChiSjej6B24-2974</strain>
    </source>
</reference>
<dbReference type="EMBL" id="DVFZ01000119">
    <property type="protein sequence ID" value="HIQ83976.1"/>
    <property type="molecule type" value="Genomic_DNA"/>
</dbReference>
<comment type="caution">
    <text evidence="1">The sequence shown here is derived from an EMBL/GenBank/DDBJ whole genome shotgun (WGS) entry which is preliminary data.</text>
</comment>
<dbReference type="Gene3D" id="3.30.1240.10">
    <property type="match status" value="1"/>
</dbReference>
<dbReference type="GO" id="GO:0005829">
    <property type="term" value="C:cytosol"/>
    <property type="evidence" value="ECO:0007669"/>
    <property type="project" value="TreeGrafter"/>
</dbReference>
<dbReference type="GO" id="GO:0016791">
    <property type="term" value="F:phosphatase activity"/>
    <property type="evidence" value="ECO:0007669"/>
    <property type="project" value="TreeGrafter"/>
</dbReference>
<dbReference type="PANTHER" id="PTHR10000:SF55">
    <property type="entry name" value="5-AMINO-6-(5-PHOSPHO-D-RIBITYLAMINO)URACIL PHOSPHATASE YCSE"/>
    <property type="match status" value="1"/>
</dbReference>
<dbReference type="GO" id="GO:0000287">
    <property type="term" value="F:magnesium ion binding"/>
    <property type="evidence" value="ECO:0007669"/>
    <property type="project" value="TreeGrafter"/>
</dbReference>
<dbReference type="InterPro" id="IPR036412">
    <property type="entry name" value="HAD-like_sf"/>
</dbReference>
<dbReference type="PROSITE" id="PS01229">
    <property type="entry name" value="COF_2"/>
    <property type="match status" value="1"/>
</dbReference>
<name>A0A9D1CXL6_9FIRM</name>
<reference evidence="1" key="1">
    <citation type="submission" date="2020-10" db="EMBL/GenBank/DDBJ databases">
        <authorList>
            <person name="Gilroy R."/>
        </authorList>
    </citation>
    <scope>NUCLEOTIDE SEQUENCE</scope>
    <source>
        <strain evidence="1">ChiSjej6B24-2974</strain>
    </source>
</reference>
<dbReference type="Pfam" id="PF08282">
    <property type="entry name" value="Hydrolase_3"/>
    <property type="match status" value="1"/>
</dbReference>
<dbReference type="PANTHER" id="PTHR10000">
    <property type="entry name" value="PHOSPHOSERINE PHOSPHATASE"/>
    <property type="match status" value="1"/>
</dbReference>
<dbReference type="SUPFAM" id="SSF56784">
    <property type="entry name" value="HAD-like"/>
    <property type="match status" value="1"/>
</dbReference>
<dbReference type="Gene3D" id="3.40.50.1000">
    <property type="entry name" value="HAD superfamily/HAD-like"/>
    <property type="match status" value="1"/>
</dbReference>
<dbReference type="NCBIfam" id="TIGR00099">
    <property type="entry name" value="Cof-subfamily"/>
    <property type="match status" value="1"/>
</dbReference>
<dbReference type="CDD" id="cd07516">
    <property type="entry name" value="HAD_Pase"/>
    <property type="match status" value="1"/>
</dbReference>
<dbReference type="InterPro" id="IPR023214">
    <property type="entry name" value="HAD_sf"/>
</dbReference>
<gene>
    <name evidence="1" type="ORF">IAA52_12860</name>
</gene>
<sequence length="276" mass="30514">MQIRLIAFDMDDTLLGADGQFPEINVRALRACAARGIYLALNSGRSFETLREFACALDVNPFVISVNGARIDEGPDGPTLLESVYDEAHTQAVYEAMRASGLYYTVYTRGHTYMGNSSQRFLYSRFGHHYAHVSRSGPYVYEMVDDEERLRAEGLIRPYKFVALGTAHDPRFAEILERIAPLGMSVSSSRADNLEVMMPGVDKGSALEFLARRLEIPPEQVMAFGDNTNDLPMLSYAGASVAMANGEESVRRAARFVAPHHAEGGVGKFLFEKVLS</sequence>
<evidence type="ECO:0000313" key="1">
    <source>
        <dbReference type="EMBL" id="HIQ83976.1"/>
    </source>
</evidence>
<evidence type="ECO:0000313" key="2">
    <source>
        <dbReference type="Proteomes" id="UP000824260"/>
    </source>
</evidence>
<dbReference type="NCBIfam" id="TIGR01484">
    <property type="entry name" value="HAD-SF-IIB"/>
    <property type="match status" value="1"/>
</dbReference>
<dbReference type="InterPro" id="IPR000150">
    <property type="entry name" value="Cof"/>
</dbReference>
<dbReference type="SFLD" id="SFLDS00003">
    <property type="entry name" value="Haloacid_Dehalogenase"/>
    <property type="match status" value="1"/>
</dbReference>
<proteinExistence type="predicted"/>
<protein>
    <submittedName>
        <fullName evidence="1">HAD family hydrolase</fullName>
    </submittedName>
</protein>
<dbReference type="Proteomes" id="UP000824260">
    <property type="component" value="Unassembled WGS sequence"/>
</dbReference>
<keyword evidence="1" id="KW-0378">Hydrolase</keyword>
<dbReference type="AlphaFoldDB" id="A0A9D1CXL6"/>
<dbReference type="InterPro" id="IPR006379">
    <property type="entry name" value="HAD-SF_hydro_IIB"/>
</dbReference>
<organism evidence="1 2">
    <name type="scientific">Candidatus Pullichristensenella stercorigallinarum</name>
    <dbReference type="NCBI Taxonomy" id="2840909"/>
    <lineage>
        <taxon>Bacteria</taxon>
        <taxon>Bacillati</taxon>
        <taxon>Bacillota</taxon>
        <taxon>Clostridia</taxon>
        <taxon>Candidatus Pullichristensenella</taxon>
    </lineage>
</organism>
<accession>A0A9D1CXL6</accession>
<dbReference type="SFLD" id="SFLDG01140">
    <property type="entry name" value="C2.B:_Phosphomannomutase_and_P"/>
    <property type="match status" value="1"/>
</dbReference>